<feature type="domain" description="4'-phosphopantetheinyl transferase" evidence="3">
    <location>
        <begin position="128"/>
        <end position="215"/>
    </location>
</feature>
<accession>A0ABS0QNF2</accession>
<dbReference type="SUPFAM" id="SSF56214">
    <property type="entry name" value="4'-phosphopantetheinyl transferase"/>
    <property type="match status" value="2"/>
</dbReference>
<reference evidence="4 5" key="1">
    <citation type="submission" date="2020-12" db="EMBL/GenBank/DDBJ databases">
        <title>Genomic analysis of Staphylococcus felis from a cat with skin infection.</title>
        <authorList>
            <person name="Aslantas O."/>
            <person name="Keskin O."/>
            <person name="Buyukaltay K."/>
            <person name="Gullu Yucetepe A."/>
        </authorList>
    </citation>
    <scope>NUCLEOTIDE SEQUENCE [LARGE SCALE GENOMIC DNA]</scope>
    <source>
        <strain evidence="4 5">HARRANVET</strain>
    </source>
</reference>
<organism evidence="4 5">
    <name type="scientific">Staphylococcus felis</name>
    <dbReference type="NCBI Taxonomy" id="46127"/>
    <lineage>
        <taxon>Bacteria</taxon>
        <taxon>Bacillati</taxon>
        <taxon>Bacillota</taxon>
        <taxon>Bacilli</taxon>
        <taxon>Bacillales</taxon>
        <taxon>Staphylococcaceae</taxon>
        <taxon>Staphylococcus</taxon>
    </lineage>
</organism>
<dbReference type="RefSeq" id="WP_198092627.1">
    <property type="nucleotide sequence ID" value="NZ_JAEDAQ010000006.1"/>
</dbReference>
<gene>
    <name evidence="4" type="ORF">I9026_04935</name>
</gene>
<sequence>MIYKMNEISNIESFNPDKILQDLSKGYSSLVIILTEEIDLNKLDYKFLTNEQVQYIENIVVISDKVNYLISHSIVNIFYCNLMNCSIEELKYYYNSYSKPYIKNMSHINFNISHTSGCSVIAFSHENIGVDVENIERKIDFEDIIEYYFCDLEKNYINRESIKFFECWVAKEAYLKCTGYGLVKGLKNANINLINSNYFEIINKDTYLSYIIQLEYINLRYVIGVTTSEVRDE</sequence>
<dbReference type="EMBL" id="JAEDAQ010000006">
    <property type="protein sequence ID" value="MBH9580712.1"/>
    <property type="molecule type" value="Genomic_DNA"/>
</dbReference>
<keyword evidence="5" id="KW-1185">Reference proteome</keyword>
<dbReference type="InterPro" id="IPR008278">
    <property type="entry name" value="4-PPantetheinyl_Trfase_dom"/>
</dbReference>
<dbReference type="InterPro" id="IPR037143">
    <property type="entry name" value="4-PPantetheinyl_Trfase_dom_sf"/>
</dbReference>
<name>A0ABS0QNF2_9STAP</name>
<keyword evidence="2 4" id="KW-0808">Transferase</keyword>
<proteinExistence type="inferred from homology"/>
<dbReference type="Pfam" id="PF01648">
    <property type="entry name" value="ACPS"/>
    <property type="match status" value="1"/>
</dbReference>
<evidence type="ECO:0000256" key="1">
    <source>
        <dbReference type="ARBA" id="ARBA00010990"/>
    </source>
</evidence>
<evidence type="ECO:0000259" key="3">
    <source>
        <dbReference type="Pfam" id="PF01648"/>
    </source>
</evidence>
<comment type="caution">
    <text evidence="4">The sequence shown here is derived from an EMBL/GenBank/DDBJ whole genome shotgun (WGS) entry which is preliminary data.</text>
</comment>
<dbReference type="PANTHER" id="PTHR12215">
    <property type="entry name" value="PHOSPHOPANTETHEINE TRANSFERASE"/>
    <property type="match status" value="1"/>
</dbReference>
<dbReference type="Gene3D" id="3.90.470.20">
    <property type="entry name" value="4'-phosphopantetheinyl transferase domain"/>
    <property type="match status" value="2"/>
</dbReference>
<evidence type="ECO:0000313" key="4">
    <source>
        <dbReference type="EMBL" id="MBH9580712.1"/>
    </source>
</evidence>
<dbReference type="PANTHER" id="PTHR12215:SF10">
    <property type="entry name" value="L-AMINOADIPATE-SEMIALDEHYDE DEHYDROGENASE-PHOSPHOPANTETHEINYL TRANSFERASE"/>
    <property type="match status" value="1"/>
</dbReference>
<protein>
    <submittedName>
        <fullName evidence="4">4'-phosphopantetheinyl transferase superfamily protein</fullName>
    </submittedName>
</protein>
<dbReference type="GO" id="GO:0016740">
    <property type="term" value="F:transferase activity"/>
    <property type="evidence" value="ECO:0007669"/>
    <property type="project" value="UniProtKB-KW"/>
</dbReference>
<comment type="similarity">
    <text evidence="1">Belongs to the P-Pant transferase superfamily. Gsp/Sfp/HetI/AcpT family.</text>
</comment>
<dbReference type="InterPro" id="IPR050559">
    <property type="entry name" value="P-Pant_transferase_sf"/>
</dbReference>
<evidence type="ECO:0000256" key="2">
    <source>
        <dbReference type="ARBA" id="ARBA00022679"/>
    </source>
</evidence>
<evidence type="ECO:0000313" key="5">
    <source>
        <dbReference type="Proteomes" id="UP000597038"/>
    </source>
</evidence>
<dbReference type="Proteomes" id="UP000597038">
    <property type="component" value="Unassembled WGS sequence"/>
</dbReference>